<gene>
    <name evidence="1" type="ORF">NTE_01124</name>
</gene>
<dbReference type="HOGENOM" id="CLU_766412_0_0_2"/>
<dbReference type="KEGG" id="nev:NTE_01124"/>
<dbReference type="Proteomes" id="UP000028194">
    <property type="component" value="Chromosome"/>
</dbReference>
<name>A0A075MQQ8_9ARCH</name>
<dbReference type="EMBL" id="CP007174">
    <property type="protein sequence ID" value="AIF83197.1"/>
    <property type="molecule type" value="Genomic_DNA"/>
</dbReference>
<dbReference type="PANTHER" id="PTHR34293:SF1">
    <property type="entry name" value="HTH-TYPE TRANSCRIPTIONAL REGULATOR TRMBL2"/>
    <property type="match status" value="1"/>
</dbReference>
<dbReference type="OrthoDB" id="10207at2157"/>
<proteinExistence type="predicted"/>
<dbReference type="RefSeq" id="WP_148700007.1">
    <property type="nucleotide sequence ID" value="NZ_CP007174.1"/>
</dbReference>
<dbReference type="GeneID" id="41596938"/>
<reference evidence="1 2" key="1">
    <citation type="journal article" date="2014" name="PLoS ONE">
        <title>Genome Sequence of Candidatus Nitrososphaera evergladensis from Group I.1b Enriched from Everglades Soil Reveals Novel Genomic Features of the Ammonia-Oxidizing Archaea.</title>
        <authorList>
            <person name="Zhalnina K.V."/>
            <person name="Dias R."/>
            <person name="Leonard M.T."/>
            <person name="Dorr de Quadros P."/>
            <person name="Camargo F.A."/>
            <person name="Drew J.C."/>
            <person name="Farmerie W.G."/>
            <person name="Daroub S.H."/>
            <person name="Triplett E.W."/>
        </authorList>
    </citation>
    <scope>NUCLEOTIDE SEQUENCE [LARGE SCALE GENOMIC DNA]</scope>
    <source>
        <strain evidence="1 2">SR1</strain>
    </source>
</reference>
<dbReference type="eggNOG" id="arCOG02038">
    <property type="taxonomic scope" value="Archaea"/>
</dbReference>
<dbReference type="AlphaFoldDB" id="A0A075MQQ8"/>
<keyword evidence="2" id="KW-1185">Reference proteome</keyword>
<accession>A0A075MQQ8</accession>
<dbReference type="InterPro" id="IPR051797">
    <property type="entry name" value="TrmB-like"/>
</dbReference>
<protein>
    <submittedName>
        <fullName evidence="1">Uncharacterized protein</fullName>
    </submittedName>
</protein>
<evidence type="ECO:0000313" key="1">
    <source>
        <dbReference type="EMBL" id="AIF83197.1"/>
    </source>
</evidence>
<sequence length="362" mass="40597">MGRGSSSLPPSSYSDPVADNEEFVVLADEPGTIIFSLLSDASNKIDFCLDPLARFGQAANAKQLAVFFADLKKKNLQLRVITSITKDTSAALKQLIKYADVYHAEGQIASSFCIVDGSMYICHADGGEEGHPSQALLTRRPQFVRMQQYLFDSLLGRTVPAKDKLREIERGIQSEFIDTIREPSKALHLAKALIDSATFDVLILFSTINSFYRAEKDGILDLLGEASGRGAAVKVLVKVDDETMKDTYKQKIKQKHDRINVAFIEKAVKSKITTLVIDQTYSLAIEVSDDAKSTFSDATGLATYSNSESTVFTYYSMFENLWIQAELERQSKVRNAYFHMFKGQKLRDEIYRRDWKTDADNK</sequence>
<evidence type="ECO:0000313" key="2">
    <source>
        <dbReference type="Proteomes" id="UP000028194"/>
    </source>
</evidence>
<organism evidence="1 2">
    <name type="scientific">Candidatus Nitrososphaera evergladensis SR1</name>
    <dbReference type="NCBI Taxonomy" id="1459636"/>
    <lineage>
        <taxon>Archaea</taxon>
        <taxon>Nitrososphaerota</taxon>
        <taxon>Nitrososphaeria</taxon>
        <taxon>Nitrososphaerales</taxon>
        <taxon>Nitrososphaeraceae</taxon>
        <taxon>Nitrososphaera</taxon>
    </lineage>
</organism>
<dbReference type="PANTHER" id="PTHR34293">
    <property type="entry name" value="HTH-TYPE TRANSCRIPTIONAL REGULATOR TRMBL2"/>
    <property type="match status" value="1"/>
</dbReference>